<keyword evidence="4" id="KW-0808">Transferase</keyword>
<proteinExistence type="predicted"/>
<dbReference type="Gene3D" id="3.30.565.10">
    <property type="entry name" value="Histidine kinase-like ATPase, C-terminal domain"/>
    <property type="match status" value="1"/>
</dbReference>
<evidence type="ECO:0000256" key="1">
    <source>
        <dbReference type="ARBA" id="ARBA00000085"/>
    </source>
</evidence>
<feature type="transmembrane region" description="Helical" evidence="9">
    <location>
        <begin position="336"/>
        <end position="359"/>
    </location>
</feature>
<reference evidence="12 13" key="1">
    <citation type="submission" date="2023-07" db="EMBL/GenBank/DDBJ databases">
        <title>Paenibacillus sp. JX-17 nov. isolated from soil.</title>
        <authorList>
            <person name="Wan Y."/>
            <person name="Liu B."/>
        </authorList>
    </citation>
    <scope>NUCLEOTIDE SEQUENCE [LARGE SCALE GENOMIC DNA]</scope>
    <source>
        <strain evidence="12 13">JX-17</strain>
    </source>
</reference>
<dbReference type="SUPFAM" id="SSF55874">
    <property type="entry name" value="ATPase domain of HSP90 chaperone/DNA topoisomerase II/histidine kinase"/>
    <property type="match status" value="1"/>
</dbReference>
<dbReference type="InterPro" id="IPR036890">
    <property type="entry name" value="HATPase_C_sf"/>
</dbReference>
<dbReference type="InterPro" id="IPR003594">
    <property type="entry name" value="HATPase_dom"/>
</dbReference>
<comment type="caution">
    <text evidence="12">The sequence shown here is derived from an EMBL/GenBank/DDBJ whole genome shotgun (WGS) entry which is preliminary data.</text>
</comment>
<keyword evidence="7 12" id="KW-0067">ATP-binding</keyword>
<feature type="domain" description="Histidine kinase" evidence="11">
    <location>
        <begin position="423"/>
        <end position="629"/>
    </location>
</feature>
<gene>
    <name evidence="12" type="ORF">Q5741_12045</name>
</gene>
<evidence type="ECO:0000256" key="4">
    <source>
        <dbReference type="ARBA" id="ARBA00022679"/>
    </source>
</evidence>
<evidence type="ECO:0000256" key="3">
    <source>
        <dbReference type="ARBA" id="ARBA00022553"/>
    </source>
</evidence>
<evidence type="ECO:0000256" key="9">
    <source>
        <dbReference type="SAM" id="Phobius"/>
    </source>
</evidence>
<dbReference type="EMBL" id="JAUQTB010000006">
    <property type="protein sequence ID" value="MDO7907140.1"/>
    <property type="molecule type" value="Genomic_DNA"/>
</dbReference>
<evidence type="ECO:0000313" key="12">
    <source>
        <dbReference type="EMBL" id="MDO7907140.1"/>
    </source>
</evidence>
<name>A0ABT9CCZ5_9BACL</name>
<evidence type="ECO:0000256" key="7">
    <source>
        <dbReference type="ARBA" id="ARBA00022840"/>
    </source>
</evidence>
<keyword evidence="5" id="KW-0547">Nucleotide-binding</keyword>
<keyword evidence="9" id="KW-1133">Transmembrane helix</keyword>
<dbReference type="PANTHER" id="PTHR43065">
    <property type="entry name" value="SENSOR HISTIDINE KINASE"/>
    <property type="match status" value="1"/>
</dbReference>
<dbReference type="SMART" id="SM00388">
    <property type="entry name" value="HisKA"/>
    <property type="match status" value="1"/>
</dbReference>
<dbReference type="InterPro" id="IPR005467">
    <property type="entry name" value="His_kinase_dom"/>
</dbReference>
<evidence type="ECO:0000256" key="6">
    <source>
        <dbReference type="ARBA" id="ARBA00022777"/>
    </source>
</evidence>
<evidence type="ECO:0000256" key="5">
    <source>
        <dbReference type="ARBA" id="ARBA00022741"/>
    </source>
</evidence>
<protein>
    <recommendedName>
        <fullName evidence="2">histidine kinase</fullName>
        <ecNumber evidence="2">2.7.13.3</ecNumber>
    </recommendedName>
</protein>
<keyword evidence="9" id="KW-0472">Membrane</keyword>
<accession>A0ABT9CCZ5</accession>
<keyword evidence="9" id="KW-0812">Transmembrane</keyword>
<dbReference type="RefSeq" id="WP_407074356.1">
    <property type="nucleotide sequence ID" value="NZ_JAUQTB010000006.1"/>
</dbReference>
<feature type="transmembrane region" description="Helical" evidence="9">
    <location>
        <begin position="302"/>
        <end position="324"/>
    </location>
</feature>
<dbReference type="PANTHER" id="PTHR43065:SF46">
    <property type="entry name" value="C4-DICARBOXYLATE TRANSPORT SENSOR PROTEIN DCTB"/>
    <property type="match status" value="1"/>
</dbReference>
<keyword evidence="13" id="KW-1185">Reference proteome</keyword>
<feature type="transmembrane region" description="Helical" evidence="9">
    <location>
        <begin position="181"/>
        <end position="201"/>
    </location>
</feature>
<dbReference type="InterPro" id="IPR004358">
    <property type="entry name" value="Sig_transdc_His_kin-like_C"/>
</dbReference>
<feature type="transmembrane region" description="Helical" evidence="9">
    <location>
        <begin position="240"/>
        <end position="260"/>
    </location>
</feature>
<feature type="transmembrane region" description="Helical" evidence="9">
    <location>
        <begin position="272"/>
        <end position="290"/>
    </location>
</feature>
<keyword evidence="3" id="KW-0597">Phosphoprotein</keyword>
<dbReference type="SMART" id="SM00387">
    <property type="entry name" value="HATPase_c"/>
    <property type="match status" value="1"/>
</dbReference>
<dbReference type="Pfam" id="PF02518">
    <property type="entry name" value="HATPase_c"/>
    <property type="match status" value="1"/>
</dbReference>
<dbReference type="CDD" id="cd00082">
    <property type="entry name" value="HisKA"/>
    <property type="match status" value="1"/>
</dbReference>
<dbReference type="Gene3D" id="1.10.287.130">
    <property type="match status" value="1"/>
</dbReference>
<organism evidence="12 13">
    <name type="scientific">Paenibacillus lacisoli</name>
    <dbReference type="NCBI Taxonomy" id="3064525"/>
    <lineage>
        <taxon>Bacteria</taxon>
        <taxon>Bacillati</taxon>
        <taxon>Bacillota</taxon>
        <taxon>Bacilli</taxon>
        <taxon>Bacillales</taxon>
        <taxon>Paenibacillaceae</taxon>
        <taxon>Paenibacillus</taxon>
    </lineage>
</organism>
<feature type="transmembrane region" description="Helical" evidence="9">
    <location>
        <begin position="208"/>
        <end position="234"/>
    </location>
</feature>
<keyword evidence="10" id="KW-0732">Signal</keyword>
<evidence type="ECO:0000259" key="11">
    <source>
        <dbReference type="PROSITE" id="PS50109"/>
    </source>
</evidence>
<dbReference type="EC" id="2.7.13.3" evidence="2"/>
<feature type="signal peptide" evidence="10">
    <location>
        <begin position="1"/>
        <end position="28"/>
    </location>
</feature>
<keyword evidence="6" id="KW-0418">Kinase</keyword>
<dbReference type="PROSITE" id="PS50109">
    <property type="entry name" value="HIS_KIN"/>
    <property type="match status" value="1"/>
</dbReference>
<keyword evidence="8" id="KW-0902">Two-component regulatory system</keyword>
<evidence type="ECO:0000256" key="2">
    <source>
        <dbReference type="ARBA" id="ARBA00012438"/>
    </source>
</evidence>
<dbReference type="InterPro" id="IPR036097">
    <property type="entry name" value="HisK_dim/P_sf"/>
</dbReference>
<evidence type="ECO:0000256" key="8">
    <source>
        <dbReference type="ARBA" id="ARBA00023012"/>
    </source>
</evidence>
<dbReference type="PRINTS" id="PR00344">
    <property type="entry name" value="BCTRLSENSOR"/>
</dbReference>
<dbReference type="SUPFAM" id="SSF47384">
    <property type="entry name" value="Homodimeric domain of signal transducing histidine kinase"/>
    <property type="match status" value="1"/>
</dbReference>
<dbReference type="InterPro" id="IPR003661">
    <property type="entry name" value="HisK_dim/P_dom"/>
</dbReference>
<dbReference type="Proteomes" id="UP001240171">
    <property type="component" value="Unassembled WGS sequence"/>
</dbReference>
<feature type="transmembrane region" description="Helical" evidence="9">
    <location>
        <begin position="365"/>
        <end position="383"/>
    </location>
</feature>
<dbReference type="Pfam" id="PF00512">
    <property type="entry name" value="HisKA"/>
    <property type="match status" value="1"/>
</dbReference>
<evidence type="ECO:0000313" key="13">
    <source>
        <dbReference type="Proteomes" id="UP001240171"/>
    </source>
</evidence>
<sequence>MSGLPKAVKTFILFLMCIFVLFPFPASADTGPQEHQVTSWEMKWGVPQDDGLLGRMPGTSWMAVDGSHEEFYKTKPADVDSAWVRVKIPVLREASPALLFNNITAKRIIIYKDKSSVYESYRTYNYDQNRVLLPLQPEEEGSELLIWLQSNVSEVGITGSVQAGTYGALLSQYMGQDLSDIIMGSTFILTAVVMLFCSIFLNRDNLSIWLSLSLVILTIGILIVTYSPFLFTFYKDYGQIYLTLFDVSLFVLLPSLTIFFEKIIGIFRLLTWYRHMLVIYSLAGILFMIVNTLSGNRYYHAYYLYSVKALGILIVLMLLIIVSGTIRSAVKGNKEGLILTFGFILFALACMIELLIFYVQDHYHFVLWKWGMVGFVISLIVILGRRLAHKHEQVVKYSKELEMFNNELQRSEKMEIISDLAASVAHEVRNPLQVTRGFLQLMNEQNSDNGKGYLKYALEELDRASEIITDFLTFAKPEFEQVSILNIIDEFRHIEGILNPMASLEGGRIYLNIPDGLRVQGNSSKFKQAFINMIKNSIEAFGPEREGEIRIWAYAENEQIVIHIQDNGEGMSASELSHLGEPYFSNKTKGTGLGMMVTFRIIEAMKGRISYTSAKGVGTEAVVRFPAAG</sequence>
<dbReference type="GO" id="GO:0005524">
    <property type="term" value="F:ATP binding"/>
    <property type="evidence" value="ECO:0007669"/>
    <property type="project" value="UniProtKB-KW"/>
</dbReference>
<feature type="chain" id="PRO_5046549220" description="histidine kinase" evidence="10">
    <location>
        <begin position="29"/>
        <end position="629"/>
    </location>
</feature>
<evidence type="ECO:0000256" key="10">
    <source>
        <dbReference type="SAM" id="SignalP"/>
    </source>
</evidence>
<comment type="catalytic activity">
    <reaction evidence="1">
        <text>ATP + protein L-histidine = ADP + protein N-phospho-L-histidine.</text>
        <dbReference type="EC" id="2.7.13.3"/>
    </reaction>
</comment>